<dbReference type="PROSITE" id="PS50011">
    <property type="entry name" value="PROTEIN_KINASE_DOM"/>
    <property type="match status" value="1"/>
</dbReference>
<feature type="domain" description="Protein kinase" evidence="2">
    <location>
        <begin position="1"/>
        <end position="193"/>
    </location>
</feature>
<dbReference type="InterPro" id="IPR011009">
    <property type="entry name" value="Kinase-like_dom_sf"/>
</dbReference>
<proteinExistence type="predicted"/>
<dbReference type="PROSITE" id="PS00108">
    <property type="entry name" value="PROTEIN_KINASE_ST"/>
    <property type="match status" value="1"/>
</dbReference>
<feature type="region of interest" description="Disordered" evidence="1">
    <location>
        <begin position="1"/>
        <end position="23"/>
    </location>
</feature>
<dbReference type="RefSeq" id="XP_040777439.1">
    <property type="nucleotide sequence ID" value="XM_040920501.1"/>
</dbReference>
<dbReference type="GeneID" id="63837630"/>
<evidence type="ECO:0000256" key="1">
    <source>
        <dbReference type="SAM" id="MobiDB-lite"/>
    </source>
</evidence>
<name>A0A9P4Y4P5_CRYP1</name>
<comment type="caution">
    <text evidence="3">The sequence shown here is derived from an EMBL/GenBank/DDBJ whole genome shotgun (WGS) entry which is preliminary data.</text>
</comment>
<dbReference type="GO" id="GO:0005524">
    <property type="term" value="F:ATP binding"/>
    <property type="evidence" value="ECO:0007669"/>
    <property type="project" value="InterPro"/>
</dbReference>
<protein>
    <recommendedName>
        <fullName evidence="2">Protein kinase domain-containing protein</fullName>
    </recommendedName>
</protein>
<sequence>MPVFSSISRGTPTPDQTVETQQAGSKDRDFAAALFENANVSSIFTLAVQFDIPSCDLPMLQGLPNASMAVERTLKTTLRNQLERFKGYYGKSFERFATRSCGTMRTFANSCFSDGKVHNCFHLWLWSLLYTDLRSFSSDLTKANISFDIIAGVAAVHGLGLVHGDIKPANIIVNHHPSRRLVAKISDLNGVAP</sequence>
<dbReference type="Proteomes" id="UP000803844">
    <property type="component" value="Unassembled WGS sequence"/>
</dbReference>
<dbReference type="InterPro" id="IPR008271">
    <property type="entry name" value="Ser/Thr_kinase_AS"/>
</dbReference>
<dbReference type="Gene3D" id="1.10.510.10">
    <property type="entry name" value="Transferase(Phosphotransferase) domain 1"/>
    <property type="match status" value="1"/>
</dbReference>
<dbReference type="GO" id="GO:0004672">
    <property type="term" value="F:protein kinase activity"/>
    <property type="evidence" value="ECO:0007669"/>
    <property type="project" value="InterPro"/>
</dbReference>
<dbReference type="InterPro" id="IPR000719">
    <property type="entry name" value="Prot_kinase_dom"/>
</dbReference>
<organism evidence="3 4">
    <name type="scientific">Cryphonectria parasitica (strain ATCC 38755 / EP155)</name>
    <dbReference type="NCBI Taxonomy" id="660469"/>
    <lineage>
        <taxon>Eukaryota</taxon>
        <taxon>Fungi</taxon>
        <taxon>Dikarya</taxon>
        <taxon>Ascomycota</taxon>
        <taxon>Pezizomycotina</taxon>
        <taxon>Sordariomycetes</taxon>
        <taxon>Sordariomycetidae</taxon>
        <taxon>Diaporthales</taxon>
        <taxon>Cryphonectriaceae</taxon>
        <taxon>Cryphonectria-Endothia species complex</taxon>
        <taxon>Cryphonectria</taxon>
    </lineage>
</organism>
<dbReference type="AlphaFoldDB" id="A0A9P4Y4P5"/>
<dbReference type="OrthoDB" id="5106064at2759"/>
<dbReference type="EMBL" id="MU032347">
    <property type="protein sequence ID" value="KAF3766478.1"/>
    <property type="molecule type" value="Genomic_DNA"/>
</dbReference>
<keyword evidence="4" id="KW-1185">Reference proteome</keyword>
<evidence type="ECO:0000313" key="3">
    <source>
        <dbReference type="EMBL" id="KAF3766478.1"/>
    </source>
</evidence>
<gene>
    <name evidence="3" type="ORF">M406DRAFT_330291</name>
</gene>
<reference evidence="3" key="1">
    <citation type="journal article" date="2020" name="Phytopathology">
        <title>Genome sequence of the chestnut blight fungus Cryphonectria parasitica EP155: A fundamental resource for an archetypical invasive plant pathogen.</title>
        <authorList>
            <person name="Crouch J.A."/>
            <person name="Dawe A."/>
            <person name="Aerts A."/>
            <person name="Barry K."/>
            <person name="Churchill A.C.L."/>
            <person name="Grimwood J."/>
            <person name="Hillman B."/>
            <person name="Milgroom M.G."/>
            <person name="Pangilinan J."/>
            <person name="Smith M."/>
            <person name="Salamov A."/>
            <person name="Schmutz J."/>
            <person name="Yadav J."/>
            <person name="Grigoriev I.V."/>
            <person name="Nuss D."/>
        </authorList>
    </citation>
    <scope>NUCLEOTIDE SEQUENCE</scope>
    <source>
        <strain evidence="3">EP155</strain>
    </source>
</reference>
<evidence type="ECO:0000313" key="4">
    <source>
        <dbReference type="Proteomes" id="UP000803844"/>
    </source>
</evidence>
<dbReference type="SUPFAM" id="SSF56112">
    <property type="entry name" value="Protein kinase-like (PK-like)"/>
    <property type="match status" value="1"/>
</dbReference>
<accession>A0A9P4Y4P5</accession>
<evidence type="ECO:0000259" key="2">
    <source>
        <dbReference type="PROSITE" id="PS50011"/>
    </source>
</evidence>